<dbReference type="EMBL" id="LXQA010015561">
    <property type="protein sequence ID" value="MCH89141.1"/>
    <property type="molecule type" value="Genomic_DNA"/>
</dbReference>
<comment type="caution">
    <text evidence="2">The sequence shown here is derived from an EMBL/GenBank/DDBJ whole genome shotgun (WGS) entry which is preliminary data.</text>
</comment>
<dbReference type="Proteomes" id="UP000265520">
    <property type="component" value="Unassembled WGS sequence"/>
</dbReference>
<evidence type="ECO:0000256" key="1">
    <source>
        <dbReference type="SAM" id="MobiDB-lite"/>
    </source>
</evidence>
<evidence type="ECO:0000313" key="2">
    <source>
        <dbReference type="EMBL" id="MCH89141.1"/>
    </source>
</evidence>
<protein>
    <submittedName>
        <fullName evidence="2">Spermidine synthase</fullName>
    </submittedName>
</protein>
<organism evidence="2 3">
    <name type="scientific">Trifolium medium</name>
    <dbReference type="NCBI Taxonomy" id="97028"/>
    <lineage>
        <taxon>Eukaryota</taxon>
        <taxon>Viridiplantae</taxon>
        <taxon>Streptophyta</taxon>
        <taxon>Embryophyta</taxon>
        <taxon>Tracheophyta</taxon>
        <taxon>Spermatophyta</taxon>
        <taxon>Magnoliopsida</taxon>
        <taxon>eudicotyledons</taxon>
        <taxon>Gunneridae</taxon>
        <taxon>Pentapetalae</taxon>
        <taxon>rosids</taxon>
        <taxon>fabids</taxon>
        <taxon>Fabales</taxon>
        <taxon>Fabaceae</taxon>
        <taxon>Papilionoideae</taxon>
        <taxon>50 kb inversion clade</taxon>
        <taxon>NPAAA clade</taxon>
        <taxon>Hologalegina</taxon>
        <taxon>IRL clade</taxon>
        <taxon>Trifolieae</taxon>
        <taxon>Trifolium</taxon>
    </lineage>
</organism>
<feature type="region of interest" description="Disordered" evidence="1">
    <location>
        <begin position="1"/>
        <end position="26"/>
    </location>
</feature>
<keyword evidence="3" id="KW-1185">Reference proteome</keyword>
<evidence type="ECO:0000313" key="3">
    <source>
        <dbReference type="Proteomes" id="UP000265520"/>
    </source>
</evidence>
<dbReference type="AlphaFoldDB" id="A0A392MP54"/>
<accession>A0A392MP54</accession>
<proteinExistence type="predicted"/>
<name>A0A392MP54_9FABA</name>
<gene>
    <name evidence="2" type="ORF">A2U01_0010034</name>
</gene>
<sequence length="70" mass="7784">MAAAENTVESTDFPVKRQREDEQLNNGVTVSEIVPQEPQPNGLSTVIPGWFSEISPMWPDSCETSRAHQL</sequence>
<reference evidence="2 3" key="1">
    <citation type="journal article" date="2018" name="Front. Plant Sci.">
        <title>Red Clover (Trifolium pratense) and Zigzag Clover (T. medium) - A Picture of Genomic Similarities and Differences.</title>
        <authorList>
            <person name="Dluhosova J."/>
            <person name="Istvanek J."/>
            <person name="Nedelnik J."/>
            <person name="Repkova J."/>
        </authorList>
    </citation>
    <scope>NUCLEOTIDE SEQUENCE [LARGE SCALE GENOMIC DNA]</scope>
    <source>
        <strain evidence="3">cv. 10/8</strain>
        <tissue evidence="2">Leaf</tissue>
    </source>
</reference>